<sequence>MATVPFYCFLLASFAVRYSIAIPSIGSAGNNSDWSSTISQHRKQSFMENEINVNKNKSIDLLDKETITDRQQQQRAKRDNTGGVDVKAIQATINNHRTMIEDHRIMIDQIMNNSINISNIQQAVSDHFSNTTPI</sequence>
<feature type="signal peptide" evidence="1">
    <location>
        <begin position="1"/>
        <end position="21"/>
    </location>
</feature>
<dbReference type="EMBL" id="CAJNOL010003551">
    <property type="protein sequence ID" value="CAF1566792.1"/>
    <property type="molecule type" value="Genomic_DNA"/>
</dbReference>
<organism evidence="3 4">
    <name type="scientific">Rotaria sordida</name>
    <dbReference type="NCBI Taxonomy" id="392033"/>
    <lineage>
        <taxon>Eukaryota</taxon>
        <taxon>Metazoa</taxon>
        <taxon>Spiralia</taxon>
        <taxon>Gnathifera</taxon>
        <taxon>Rotifera</taxon>
        <taxon>Eurotatoria</taxon>
        <taxon>Bdelloidea</taxon>
        <taxon>Philodinida</taxon>
        <taxon>Philodinidae</taxon>
        <taxon>Rotaria</taxon>
    </lineage>
</organism>
<accession>A0A815Y767</accession>
<protein>
    <submittedName>
        <fullName evidence="3">Uncharacterized protein</fullName>
    </submittedName>
</protein>
<dbReference type="AlphaFoldDB" id="A0A815Y767"/>
<dbReference type="Proteomes" id="UP000663854">
    <property type="component" value="Unassembled WGS sequence"/>
</dbReference>
<dbReference type="EMBL" id="CAJNOH010002384">
    <property type="protein sequence ID" value="CAF1290341.1"/>
    <property type="molecule type" value="Genomic_DNA"/>
</dbReference>
<proteinExistence type="predicted"/>
<evidence type="ECO:0000313" key="4">
    <source>
        <dbReference type="Proteomes" id="UP000663870"/>
    </source>
</evidence>
<reference evidence="3" key="1">
    <citation type="submission" date="2021-02" db="EMBL/GenBank/DDBJ databases">
        <authorList>
            <person name="Nowell W R."/>
        </authorList>
    </citation>
    <scope>NUCLEOTIDE SEQUENCE</scope>
</reference>
<comment type="caution">
    <text evidence="3">The sequence shown here is derived from an EMBL/GenBank/DDBJ whole genome shotgun (WGS) entry which is preliminary data.</text>
</comment>
<evidence type="ECO:0000313" key="2">
    <source>
        <dbReference type="EMBL" id="CAF1290341.1"/>
    </source>
</evidence>
<evidence type="ECO:0000313" key="3">
    <source>
        <dbReference type="EMBL" id="CAF1566792.1"/>
    </source>
</evidence>
<feature type="chain" id="PRO_5036412524" evidence="1">
    <location>
        <begin position="22"/>
        <end position="134"/>
    </location>
</feature>
<evidence type="ECO:0000256" key="1">
    <source>
        <dbReference type="SAM" id="SignalP"/>
    </source>
</evidence>
<dbReference type="Proteomes" id="UP000663870">
    <property type="component" value="Unassembled WGS sequence"/>
</dbReference>
<gene>
    <name evidence="3" type="ORF">JXQ802_LOCUS44829</name>
    <name evidence="2" type="ORF">PYM288_LOCUS29358</name>
</gene>
<name>A0A815Y767_9BILA</name>
<keyword evidence="4" id="KW-1185">Reference proteome</keyword>
<keyword evidence="1" id="KW-0732">Signal</keyword>